<dbReference type="EMBL" id="MINH01000016">
    <property type="protein sequence ID" value="POG12075.1"/>
    <property type="molecule type" value="Genomic_DNA"/>
</dbReference>
<dbReference type="GO" id="GO:0043858">
    <property type="term" value="F:arginine:ornithine antiporter activity"/>
    <property type="evidence" value="ECO:0007669"/>
    <property type="project" value="UniProtKB-UniRule"/>
</dbReference>
<evidence type="ECO:0000256" key="5">
    <source>
        <dbReference type="ARBA" id="ARBA00022692"/>
    </source>
</evidence>
<dbReference type="NCBIfam" id="TIGR00905">
    <property type="entry name" value="2A0302"/>
    <property type="match status" value="1"/>
</dbReference>
<evidence type="ECO:0000313" key="12">
    <source>
        <dbReference type="Proteomes" id="UP000237230"/>
    </source>
</evidence>
<evidence type="ECO:0000256" key="9">
    <source>
        <dbReference type="NCBIfam" id="TIGR03810"/>
    </source>
</evidence>
<evidence type="ECO:0000256" key="3">
    <source>
        <dbReference type="ARBA" id="ARBA00022448"/>
    </source>
</evidence>
<keyword evidence="4" id="KW-1003">Cell membrane</keyword>
<keyword evidence="8 10" id="KW-0472">Membrane</keyword>
<feature type="transmembrane region" description="Helical" evidence="10">
    <location>
        <begin position="12"/>
        <end position="29"/>
    </location>
</feature>
<comment type="caution">
    <text evidence="11">The sequence shown here is derived from an EMBL/GenBank/DDBJ whole genome shotgun (WGS) entry which is preliminary data.</text>
</comment>
<evidence type="ECO:0000256" key="2">
    <source>
        <dbReference type="ARBA" id="ARBA00008220"/>
    </source>
</evidence>
<dbReference type="InterPro" id="IPR004754">
    <property type="entry name" value="Amino_acid_antiprt"/>
</dbReference>
<gene>
    <name evidence="11" type="ORF">BGP84_01990</name>
</gene>
<reference evidence="11 12" key="2">
    <citation type="submission" date="2018-03" db="EMBL/GenBank/DDBJ databases">
        <title>Draft genome of Pseudomonas putida strain KH-21-114.</title>
        <authorList>
            <person name="Yoshizawa S."/>
            <person name="Khan N.H."/>
            <person name="Nishimura M."/>
            <person name="Chiura H.X."/>
            <person name="Ogura Y."/>
            <person name="Hayashi T."/>
            <person name="Kogure K."/>
        </authorList>
    </citation>
    <scope>NUCLEOTIDE SEQUENCE [LARGE SCALE GENOMIC DNA]</scope>
    <source>
        <strain evidence="11 12">KH-21-114</strain>
    </source>
</reference>
<evidence type="ECO:0000256" key="8">
    <source>
        <dbReference type="ARBA" id="ARBA00023136"/>
    </source>
</evidence>
<accession>A0A2S3X908</accession>
<dbReference type="PANTHER" id="PTHR42770:SF4">
    <property type="entry name" value="ARGININE_ORNITHINE ANTIPORTER-RELATED"/>
    <property type="match status" value="1"/>
</dbReference>
<evidence type="ECO:0000256" key="7">
    <source>
        <dbReference type="ARBA" id="ARBA00022989"/>
    </source>
</evidence>
<keyword evidence="7 10" id="KW-1133">Transmembrane helix</keyword>
<dbReference type="InterPro" id="IPR050367">
    <property type="entry name" value="APC_superfamily"/>
</dbReference>
<keyword evidence="6" id="KW-0029">Amino-acid transport</keyword>
<dbReference type="Pfam" id="PF13520">
    <property type="entry name" value="AA_permease_2"/>
    <property type="match status" value="1"/>
</dbReference>
<feature type="transmembrane region" description="Helical" evidence="10">
    <location>
        <begin position="123"/>
        <end position="144"/>
    </location>
</feature>
<dbReference type="PIRSF" id="PIRSF006060">
    <property type="entry name" value="AA_transporter"/>
    <property type="match status" value="1"/>
</dbReference>
<dbReference type="PANTHER" id="PTHR42770">
    <property type="entry name" value="AMINO ACID TRANSPORTER-RELATED"/>
    <property type="match status" value="1"/>
</dbReference>
<sequence>MSDSSGKLKLGALVALVVGSMIGGGIFSLPQNMAASAGVGAVLIGWAITAVGMLTLAFVFQTLANRKPDLDGGVYAYAKAGFGDYMGFSSAWGYWISAWLGNVGYFVLLFSTLGYFFPVFGEGNTPAAIIGASVLLWAVHFLVLRGIKEAAFINLVTTVAKVVPLVLFALICLFAFKLDIFTADIWAVGTPDLGSVMNQVRNMMLVTVWVFIGIEGASIFSSRAEKRSDVGKATVIGFVTVLLFLVLVNVLSLGIMTQPELAKLQNPSMAAVLEHVVGHWGAVLISVGLIISLLGALLSWVLLCAEIMFAAAKDHTMPEFLRRENANHVPANALWLTNAMVQIFLVITLFSSSTYLSLIYLATSMILVPYLWSAAYAFLLALRSETYEQALAERKKDLFIGAIALLYAIWLLYAGGVKYLLLSALLYAPGAILFAKAKREVGQPIFTNVEKLIFAAVVIGALVAAFGLYDGFLTL</sequence>
<feature type="transmembrane region" description="Helical" evidence="10">
    <location>
        <begin position="35"/>
        <end position="60"/>
    </location>
</feature>
<dbReference type="Gene3D" id="1.20.1740.10">
    <property type="entry name" value="Amino acid/polyamine transporter I"/>
    <property type="match status" value="1"/>
</dbReference>
<feature type="transmembrane region" description="Helical" evidence="10">
    <location>
        <begin position="277"/>
        <end position="310"/>
    </location>
</feature>
<name>A0A2S3X908_PSEPU</name>
<protein>
    <recommendedName>
        <fullName evidence="9">Arginine-ornithine antiporter</fullName>
    </recommendedName>
</protein>
<dbReference type="GO" id="GO:0005886">
    <property type="term" value="C:plasma membrane"/>
    <property type="evidence" value="ECO:0007669"/>
    <property type="project" value="UniProtKB-SubCell"/>
</dbReference>
<comment type="subcellular location">
    <subcellularLocation>
        <location evidence="1">Cell membrane</location>
        <topology evidence="1">Multi-pass membrane protein</topology>
    </subcellularLocation>
</comment>
<feature type="transmembrane region" description="Helical" evidence="10">
    <location>
        <begin position="233"/>
        <end position="257"/>
    </location>
</feature>
<evidence type="ECO:0000313" key="11">
    <source>
        <dbReference type="EMBL" id="POG12075.1"/>
    </source>
</evidence>
<evidence type="ECO:0000256" key="10">
    <source>
        <dbReference type="SAM" id="Phobius"/>
    </source>
</evidence>
<dbReference type="GO" id="GO:1903826">
    <property type="term" value="P:L-arginine transmembrane transport"/>
    <property type="evidence" value="ECO:0007669"/>
    <property type="project" value="InterPro"/>
</dbReference>
<dbReference type="RefSeq" id="WP_103445527.1">
    <property type="nucleotide sequence ID" value="NZ_MINH01000016.1"/>
</dbReference>
<proteinExistence type="inferred from homology"/>
<reference evidence="11 12" key="1">
    <citation type="submission" date="2016-08" db="EMBL/GenBank/DDBJ databases">
        <authorList>
            <person name="Seilhamer J.J."/>
        </authorList>
    </citation>
    <scope>NUCLEOTIDE SEQUENCE [LARGE SCALE GENOMIC DNA]</scope>
    <source>
        <strain evidence="11 12">KH-21-114</strain>
    </source>
</reference>
<dbReference type="NCBIfam" id="TIGR03810">
    <property type="entry name" value="arg_ornith_anti"/>
    <property type="match status" value="1"/>
</dbReference>
<feature type="transmembrane region" description="Helical" evidence="10">
    <location>
        <begin position="331"/>
        <end position="352"/>
    </location>
</feature>
<feature type="transmembrane region" description="Helical" evidence="10">
    <location>
        <begin position="92"/>
        <end position="117"/>
    </location>
</feature>
<evidence type="ECO:0000256" key="6">
    <source>
        <dbReference type="ARBA" id="ARBA00022970"/>
    </source>
</evidence>
<dbReference type="OrthoDB" id="3185104at2"/>
<keyword evidence="5 10" id="KW-0812">Transmembrane</keyword>
<feature type="transmembrane region" description="Helical" evidence="10">
    <location>
        <begin position="449"/>
        <end position="469"/>
    </location>
</feature>
<feature type="transmembrane region" description="Helical" evidence="10">
    <location>
        <begin position="151"/>
        <end position="176"/>
    </location>
</feature>
<evidence type="ECO:0000256" key="1">
    <source>
        <dbReference type="ARBA" id="ARBA00004651"/>
    </source>
</evidence>
<dbReference type="InterPro" id="IPR022461">
    <property type="entry name" value="Arg/Orn_antiprt_ArcD"/>
</dbReference>
<dbReference type="AlphaFoldDB" id="A0A2S3X908"/>
<dbReference type="InterPro" id="IPR002293">
    <property type="entry name" value="AA/rel_permease1"/>
</dbReference>
<comment type="similarity">
    <text evidence="2">Belongs to the amino acid-polyamine-organocation (APC) superfamily. Basic amino acid/polyamine antiporter (APA) (TC 2.A.3.2) family.</text>
</comment>
<organism evidence="11 12">
    <name type="scientific">Pseudomonas putida</name>
    <name type="common">Arthrobacter siderocapsulatus</name>
    <dbReference type="NCBI Taxonomy" id="303"/>
    <lineage>
        <taxon>Bacteria</taxon>
        <taxon>Pseudomonadati</taxon>
        <taxon>Pseudomonadota</taxon>
        <taxon>Gammaproteobacteria</taxon>
        <taxon>Pseudomonadales</taxon>
        <taxon>Pseudomonadaceae</taxon>
        <taxon>Pseudomonas</taxon>
    </lineage>
</organism>
<feature type="transmembrane region" description="Helical" evidence="10">
    <location>
        <begin position="358"/>
        <end position="382"/>
    </location>
</feature>
<evidence type="ECO:0000256" key="4">
    <source>
        <dbReference type="ARBA" id="ARBA00022475"/>
    </source>
</evidence>
<dbReference type="GO" id="GO:0006527">
    <property type="term" value="P:L-arginine catabolic process"/>
    <property type="evidence" value="ECO:0007669"/>
    <property type="project" value="UniProtKB-UniRule"/>
</dbReference>
<feature type="transmembrane region" description="Helical" evidence="10">
    <location>
        <begin position="203"/>
        <end position="221"/>
    </location>
</feature>
<keyword evidence="3" id="KW-0813">Transport</keyword>
<dbReference type="Proteomes" id="UP000237230">
    <property type="component" value="Unassembled WGS sequence"/>
</dbReference>